<evidence type="ECO:0000256" key="1">
    <source>
        <dbReference type="SAM" id="MobiDB-lite"/>
    </source>
</evidence>
<feature type="region of interest" description="Disordered" evidence="1">
    <location>
        <begin position="1"/>
        <end position="53"/>
    </location>
</feature>
<feature type="compositionally biased region" description="Basic residues" evidence="1">
    <location>
        <begin position="13"/>
        <end position="22"/>
    </location>
</feature>
<gene>
    <name evidence="3" type="ORF">RJT34_17224</name>
</gene>
<dbReference type="EMBL" id="JAYKXN010000004">
    <property type="protein sequence ID" value="KAK7294335.1"/>
    <property type="molecule type" value="Genomic_DNA"/>
</dbReference>
<protein>
    <submittedName>
        <fullName evidence="3">Uncharacterized protein</fullName>
    </submittedName>
</protein>
<comment type="caution">
    <text evidence="3">The sequence shown here is derived from an EMBL/GenBank/DDBJ whole genome shotgun (WGS) entry which is preliminary data.</text>
</comment>
<dbReference type="Proteomes" id="UP001359559">
    <property type="component" value="Unassembled WGS sequence"/>
</dbReference>
<feature type="transmembrane region" description="Helical" evidence="2">
    <location>
        <begin position="63"/>
        <end position="81"/>
    </location>
</feature>
<organism evidence="3 4">
    <name type="scientific">Clitoria ternatea</name>
    <name type="common">Butterfly pea</name>
    <dbReference type="NCBI Taxonomy" id="43366"/>
    <lineage>
        <taxon>Eukaryota</taxon>
        <taxon>Viridiplantae</taxon>
        <taxon>Streptophyta</taxon>
        <taxon>Embryophyta</taxon>
        <taxon>Tracheophyta</taxon>
        <taxon>Spermatophyta</taxon>
        <taxon>Magnoliopsida</taxon>
        <taxon>eudicotyledons</taxon>
        <taxon>Gunneridae</taxon>
        <taxon>Pentapetalae</taxon>
        <taxon>rosids</taxon>
        <taxon>fabids</taxon>
        <taxon>Fabales</taxon>
        <taxon>Fabaceae</taxon>
        <taxon>Papilionoideae</taxon>
        <taxon>50 kb inversion clade</taxon>
        <taxon>NPAAA clade</taxon>
        <taxon>indigoferoid/millettioid clade</taxon>
        <taxon>Phaseoleae</taxon>
        <taxon>Clitoria</taxon>
    </lineage>
</organism>
<dbReference type="AlphaFoldDB" id="A0AAN9PCY4"/>
<name>A0AAN9PCY4_CLITE</name>
<reference evidence="3 4" key="1">
    <citation type="submission" date="2024-01" db="EMBL/GenBank/DDBJ databases">
        <title>The genomes of 5 underutilized Papilionoideae crops provide insights into root nodulation and disease resistance.</title>
        <authorList>
            <person name="Yuan L."/>
        </authorList>
    </citation>
    <scope>NUCLEOTIDE SEQUENCE [LARGE SCALE GENOMIC DNA]</scope>
    <source>
        <strain evidence="3">LY-2023</strain>
        <tissue evidence="3">Leaf</tissue>
    </source>
</reference>
<keyword evidence="2" id="KW-1133">Transmembrane helix</keyword>
<keyword evidence="4" id="KW-1185">Reference proteome</keyword>
<evidence type="ECO:0000313" key="3">
    <source>
        <dbReference type="EMBL" id="KAK7294335.1"/>
    </source>
</evidence>
<feature type="region of interest" description="Disordered" evidence="1">
    <location>
        <begin position="86"/>
        <end position="110"/>
    </location>
</feature>
<evidence type="ECO:0000256" key="2">
    <source>
        <dbReference type="SAM" id="Phobius"/>
    </source>
</evidence>
<sequence>MTEETPPTLYTNKPRKAQLKHLRGQDKPNAFSSPAAMGTHGHPAAAPPPPPPPKEPFVRRYKFLWPMLLVVNLGVGVYLFTRTKKKDTSEEAQDVSPVPTKDATAHVAETAVSTPSISKPVIKREPIPENQQRELLKWILEEKRKAKPKDAEEKQKIDAEKALLKNLIRSKSIPNCTFFRLYICPLISQFVICKLWAEVLTGSFWSRLMQEVAGHTFILQLKQNTEEGKNLEEGDDDDGWMHVVGFIEFHMKARGHPTATAKGKERRDAIIQCATTIIMPFCGDFFYSVI</sequence>
<keyword evidence="2" id="KW-0472">Membrane</keyword>
<proteinExistence type="predicted"/>
<accession>A0AAN9PCY4</accession>
<keyword evidence="2" id="KW-0812">Transmembrane</keyword>
<dbReference type="PANTHER" id="PTHR34364">
    <property type="entry name" value="WAS/WASL-INTERACTING FAMILY PROTEIN"/>
    <property type="match status" value="1"/>
</dbReference>
<dbReference type="PANTHER" id="PTHR34364:SF1">
    <property type="entry name" value="WAS_WASL-INTERACTING FAMILY PROTEIN"/>
    <property type="match status" value="1"/>
</dbReference>
<evidence type="ECO:0000313" key="4">
    <source>
        <dbReference type="Proteomes" id="UP001359559"/>
    </source>
</evidence>